<comment type="caution">
    <text evidence="1">The sequence shown here is derived from an EMBL/GenBank/DDBJ whole genome shotgun (WGS) entry which is preliminary data.</text>
</comment>
<reference evidence="1" key="1">
    <citation type="submission" date="2021-02" db="EMBL/GenBank/DDBJ databases">
        <authorList>
            <person name="Dougan E. K."/>
            <person name="Rhodes N."/>
            <person name="Thang M."/>
            <person name="Chan C."/>
        </authorList>
    </citation>
    <scope>NUCLEOTIDE SEQUENCE</scope>
</reference>
<accession>A0A812ZXD4</accession>
<sequence>MQFQSEVVYAIVGCQPPVLHGDTWVVLMPRIGSAGGLVKLVGHQGHARILSTGGFIDSHRDQPFIKDAASISGVYDITGRFHVLPRPVAAMSIRAWLEQHGQALSRHMWMTVNGSRGSFDEVIQAGESIIVRLRARLLGGGGKSPDFQKLCKHLVQKGVPESAATQRANQIQEAIGEAAIQAAYASLDPWKHLKESAGKKVRLVLPEELRAKSSATKKTSEAKDPWAETDPWSEAIANKQANVEDIQLVPDFFVDGHHQPLPLLKSLTSGAKGVVLASVKDVEVFAQLNGASSDDELAAITLGLIPPKTGKVEPIAITLPVIHGSDKLLVKGFLINLGLQPAMTNNAMPQFMAESHDMSVLTVEARKEYINEQDWRQVIDNPIRYVRSAIKGFQSAVVGSWSRKFFNDRKPASAEDATSFHCFVRVDSESVEPLLAQSGQGGIFMVPKDECGTASGKFRILWLDTVCLERASAMQRANAESCGLTRGKTSLGLRVRPQDYQKVRRRLEPSWDPENIMVDVSVERRWTLAPIPHETSKKSVQLLLNSMHWRATPIKQTGSCAWLVGSEASAEPPADTVQFGDHLVLISEIKNRKPVQQEDAVVAGPKSLRKALGRQLAAGDCVSLCSTVSSLPSGSAPSTVGPTRLLVGELKTEVDDKLEAMRNDFRQAMSELTNQLQASESIASSRAAEIELRQQSQEERLGSVEQSVQSLADKVVTKVDLSTALQAAMEQQTRDLRSLLAKRSPDCTPSSDPKMQKTG</sequence>
<organism evidence="1 2">
    <name type="scientific">Symbiodinium necroappetens</name>
    <dbReference type="NCBI Taxonomy" id="1628268"/>
    <lineage>
        <taxon>Eukaryota</taxon>
        <taxon>Sar</taxon>
        <taxon>Alveolata</taxon>
        <taxon>Dinophyceae</taxon>
        <taxon>Suessiales</taxon>
        <taxon>Symbiodiniaceae</taxon>
        <taxon>Symbiodinium</taxon>
    </lineage>
</organism>
<dbReference type="OrthoDB" id="423054at2759"/>
<gene>
    <name evidence="1" type="ORF">SNEC2469_LOCUS25905</name>
</gene>
<protein>
    <submittedName>
        <fullName evidence="1">Uncharacterized protein</fullName>
    </submittedName>
</protein>
<dbReference type="EMBL" id="CAJNJA010051782">
    <property type="protein sequence ID" value="CAE7844766.1"/>
    <property type="molecule type" value="Genomic_DNA"/>
</dbReference>
<name>A0A812ZXD4_9DINO</name>
<dbReference type="AlphaFoldDB" id="A0A812ZXD4"/>
<dbReference type="Proteomes" id="UP000601435">
    <property type="component" value="Unassembled WGS sequence"/>
</dbReference>
<keyword evidence="2" id="KW-1185">Reference proteome</keyword>
<evidence type="ECO:0000313" key="2">
    <source>
        <dbReference type="Proteomes" id="UP000601435"/>
    </source>
</evidence>
<proteinExistence type="predicted"/>
<evidence type="ECO:0000313" key="1">
    <source>
        <dbReference type="EMBL" id="CAE7844766.1"/>
    </source>
</evidence>